<gene>
    <name evidence="5" type="ORF">Faunusvirus4_31</name>
</gene>
<keyword evidence="2" id="KW-0040">ANK repeat</keyword>
<evidence type="ECO:0000256" key="4">
    <source>
        <dbReference type="SAM" id="MobiDB-lite"/>
    </source>
</evidence>
<keyword evidence="1" id="KW-0677">Repeat</keyword>
<proteinExistence type="predicted"/>
<reference evidence="5" key="1">
    <citation type="submission" date="2018-10" db="EMBL/GenBank/DDBJ databases">
        <title>Hidden diversity of soil giant viruses.</title>
        <authorList>
            <person name="Schulz F."/>
            <person name="Alteio L."/>
            <person name="Goudeau D."/>
            <person name="Ryan E.M."/>
            <person name="Malmstrom R.R."/>
            <person name="Blanchard J."/>
            <person name="Woyke T."/>
        </authorList>
    </citation>
    <scope>NUCLEOTIDE SEQUENCE</scope>
    <source>
        <strain evidence="5">FNV1</strain>
    </source>
</reference>
<feature type="region of interest" description="Disordered" evidence="4">
    <location>
        <begin position="1"/>
        <end position="20"/>
    </location>
</feature>
<dbReference type="PROSITE" id="PS50088">
    <property type="entry name" value="ANK_REPEAT"/>
    <property type="match status" value="1"/>
</dbReference>
<dbReference type="InterPro" id="IPR036770">
    <property type="entry name" value="Ankyrin_rpt-contain_sf"/>
</dbReference>
<evidence type="ECO:0000256" key="1">
    <source>
        <dbReference type="ARBA" id="ARBA00022737"/>
    </source>
</evidence>
<sequence length="215" mass="24589">MTSFFSGFRTQTSDTSATSSSSTASLFDAITWGDRNKVRDILTRNRYEINQTELLFKKTPLHVAIDYGYTAIVELLLTYSPDLKKKDNLGDTPFDTAVKHRQSDIIELLKKAENTLVNGDVTKLKTELTTKTNKLNQLTSDYEHLYELNARLSEKYNKEVQSTGSSRADVVVERSNNKRLREEVDVLTRENDTLRNDNKRLKTVNDTLMNAAKKR</sequence>
<evidence type="ECO:0000256" key="3">
    <source>
        <dbReference type="SAM" id="Coils"/>
    </source>
</evidence>
<feature type="coiled-coil region" evidence="3">
    <location>
        <begin position="121"/>
        <end position="211"/>
    </location>
</feature>
<dbReference type="Pfam" id="PF12796">
    <property type="entry name" value="Ank_2"/>
    <property type="match status" value="1"/>
</dbReference>
<dbReference type="InterPro" id="IPR050776">
    <property type="entry name" value="Ank_Repeat/CDKN_Inhibitor"/>
</dbReference>
<keyword evidence="3" id="KW-0175">Coiled coil</keyword>
<accession>A0A3G4ZWG1</accession>
<dbReference type="EMBL" id="MK072135">
    <property type="protein sequence ID" value="AYV79190.1"/>
    <property type="molecule type" value="Genomic_DNA"/>
</dbReference>
<dbReference type="SMART" id="SM00248">
    <property type="entry name" value="ANK"/>
    <property type="match status" value="2"/>
</dbReference>
<dbReference type="PANTHER" id="PTHR24201:SF2">
    <property type="entry name" value="ANKYRIN REPEAT DOMAIN-CONTAINING PROTEIN 42"/>
    <property type="match status" value="1"/>
</dbReference>
<feature type="compositionally biased region" description="Low complexity" evidence="4">
    <location>
        <begin position="10"/>
        <end position="20"/>
    </location>
</feature>
<organism evidence="5">
    <name type="scientific">Faunusvirus sp</name>
    <dbReference type="NCBI Taxonomy" id="2487766"/>
    <lineage>
        <taxon>Viruses</taxon>
        <taxon>Varidnaviria</taxon>
        <taxon>Bamfordvirae</taxon>
        <taxon>Nucleocytoviricota</taxon>
        <taxon>Megaviricetes</taxon>
        <taxon>Imitervirales</taxon>
        <taxon>Mimiviridae</taxon>
    </lineage>
</organism>
<dbReference type="PROSITE" id="PS50297">
    <property type="entry name" value="ANK_REP_REGION"/>
    <property type="match status" value="1"/>
</dbReference>
<name>A0A3G4ZWG1_9VIRU</name>
<dbReference type="InterPro" id="IPR002110">
    <property type="entry name" value="Ankyrin_rpt"/>
</dbReference>
<dbReference type="Gene3D" id="1.25.40.20">
    <property type="entry name" value="Ankyrin repeat-containing domain"/>
    <property type="match status" value="1"/>
</dbReference>
<evidence type="ECO:0000313" key="5">
    <source>
        <dbReference type="EMBL" id="AYV79190.1"/>
    </source>
</evidence>
<dbReference type="PANTHER" id="PTHR24201">
    <property type="entry name" value="ANK_REP_REGION DOMAIN-CONTAINING PROTEIN"/>
    <property type="match status" value="1"/>
</dbReference>
<protein>
    <submittedName>
        <fullName evidence="5">Uncharacterized protein</fullName>
    </submittedName>
</protein>
<evidence type="ECO:0000256" key="2">
    <source>
        <dbReference type="ARBA" id="ARBA00023043"/>
    </source>
</evidence>
<dbReference type="SUPFAM" id="SSF48403">
    <property type="entry name" value="Ankyrin repeat"/>
    <property type="match status" value="1"/>
</dbReference>